<dbReference type="GO" id="GO:0005789">
    <property type="term" value="C:endoplasmic reticulum membrane"/>
    <property type="evidence" value="ECO:0007669"/>
    <property type="project" value="UniProtKB-SubCell"/>
</dbReference>
<dbReference type="Pfam" id="PF03901">
    <property type="entry name" value="Glyco_transf_22"/>
    <property type="match status" value="1"/>
</dbReference>
<dbReference type="PANTHER" id="PTHR22760:SF3">
    <property type="entry name" value="GPI MANNOSYLTRANSFERASE 4"/>
    <property type="match status" value="1"/>
</dbReference>
<organism evidence="12 13">
    <name type="scientific">Candida maltosa (strain Xu316)</name>
    <name type="common">Yeast</name>
    <dbReference type="NCBI Taxonomy" id="1245528"/>
    <lineage>
        <taxon>Eukaryota</taxon>
        <taxon>Fungi</taxon>
        <taxon>Dikarya</taxon>
        <taxon>Ascomycota</taxon>
        <taxon>Saccharomycotina</taxon>
        <taxon>Pichiomycetes</taxon>
        <taxon>Debaryomycetaceae</taxon>
        <taxon>Candida/Lodderomyces clade</taxon>
        <taxon>Candida</taxon>
    </lineage>
</organism>
<evidence type="ECO:0000256" key="7">
    <source>
        <dbReference type="ARBA" id="ARBA00022824"/>
    </source>
</evidence>
<feature type="transmembrane region" description="Helical" evidence="11">
    <location>
        <begin position="219"/>
        <end position="241"/>
    </location>
</feature>
<evidence type="ECO:0000256" key="1">
    <source>
        <dbReference type="ARBA" id="ARBA00004477"/>
    </source>
</evidence>
<dbReference type="HOGENOM" id="CLU_022957_2_0_1"/>
<feature type="transmembrane region" description="Helical" evidence="11">
    <location>
        <begin position="180"/>
        <end position="207"/>
    </location>
</feature>
<feature type="transmembrane region" description="Helical" evidence="11">
    <location>
        <begin position="93"/>
        <end position="114"/>
    </location>
</feature>
<comment type="pathway">
    <text evidence="2">Glycolipid biosynthesis; glycosylphosphatidylinositol-anchor biosynthesis.</text>
</comment>
<dbReference type="eggNOG" id="KOG4123">
    <property type="taxonomic scope" value="Eukaryota"/>
</dbReference>
<proteinExistence type="inferred from homology"/>
<keyword evidence="6 11" id="KW-0812">Transmembrane</keyword>
<keyword evidence="13" id="KW-1185">Reference proteome</keyword>
<dbReference type="OMA" id="GIMHQNG"/>
<dbReference type="GO" id="GO:0000026">
    <property type="term" value="F:alpha-1,2-mannosyltransferase activity"/>
    <property type="evidence" value="ECO:0007669"/>
    <property type="project" value="TreeGrafter"/>
</dbReference>
<evidence type="ECO:0000256" key="10">
    <source>
        <dbReference type="ARBA" id="ARBA00038466"/>
    </source>
</evidence>
<keyword evidence="8 11" id="KW-1133">Transmembrane helix</keyword>
<keyword evidence="3" id="KW-0337">GPI-anchor biosynthesis</keyword>
<gene>
    <name evidence="12" type="ORF">G210_0136</name>
</gene>
<comment type="caution">
    <text evidence="12">The sequence shown here is derived from an EMBL/GenBank/DDBJ whole genome shotgun (WGS) entry which is preliminary data.</text>
</comment>
<comment type="similarity">
    <text evidence="10">Belongs to the glycosyltransferase 22 family. PIGZ subfamily.</text>
</comment>
<keyword evidence="4 11" id="KW-0328">Glycosyltransferase</keyword>
<evidence type="ECO:0000313" key="13">
    <source>
        <dbReference type="Proteomes" id="UP000011777"/>
    </source>
</evidence>
<dbReference type="GO" id="GO:0006506">
    <property type="term" value="P:GPI anchor biosynthetic process"/>
    <property type="evidence" value="ECO:0007669"/>
    <property type="project" value="UniProtKB-KW"/>
</dbReference>
<dbReference type="EC" id="2.4.1.-" evidence="11"/>
<evidence type="ECO:0000256" key="11">
    <source>
        <dbReference type="RuleBase" id="RU363075"/>
    </source>
</evidence>
<dbReference type="Proteomes" id="UP000011777">
    <property type="component" value="Unassembled WGS sequence"/>
</dbReference>
<dbReference type="OrthoDB" id="10066429at2759"/>
<keyword evidence="9 11" id="KW-0472">Membrane</keyword>
<dbReference type="STRING" id="1245528.M3HTE3"/>
<name>M3HTE3_CANMX</name>
<evidence type="ECO:0000256" key="5">
    <source>
        <dbReference type="ARBA" id="ARBA00022679"/>
    </source>
</evidence>
<keyword evidence="7 11" id="KW-0256">Endoplasmic reticulum</keyword>
<evidence type="ECO:0000256" key="8">
    <source>
        <dbReference type="ARBA" id="ARBA00022989"/>
    </source>
</evidence>
<keyword evidence="5 12" id="KW-0808">Transferase</keyword>
<evidence type="ECO:0000256" key="4">
    <source>
        <dbReference type="ARBA" id="ARBA00022676"/>
    </source>
</evidence>
<evidence type="ECO:0000256" key="9">
    <source>
        <dbReference type="ARBA" id="ARBA00023136"/>
    </source>
</evidence>
<evidence type="ECO:0000256" key="2">
    <source>
        <dbReference type="ARBA" id="ARBA00004687"/>
    </source>
</evidence>
<dbReference type="PANTHER" id="PTHR22760">
    <property type="entry name" value="GLYCOSYLTRANSFERASE"/>
    <property type="match status" value="1"/>
</dbReference>
<accession>M3HTE3</accession>
<protein>
    <recommendedName>
        <fullName evidence="11">Mannosyltransferase</fullName>
        <ecNumber evidence="11">2.4.1.-</ecNumber>
    </recommendedName>
</protein>
<dbReference type="AlphaFoldDB" id="M3HTE3"/>
<sequence>MIKLNLNWRTFYLFTIIFRFVFTLSDSYIHPDEHFQSLEVLSNRILDYSTNIPWEFHESPARSLAPLYLLYGPLLYFIKFFNINLTPLQIWYFARLQLCILSWIVTDFCLYWMLPSKHERIKAIFFTSTSYITLVYQNHLFSNSVETLLLLIVILLIDDLRYVQESQDDDVKNMNKSTSLFYMGVLISLGIFNRVTFPAFLILPSWFLVKYVFTHLKSGIIFVFGFVLSTTILILIDTFLFGNFNQVFSNPFDISNYVITPLNNLLYNTNYDNLSQHGIHPFYTHILVNLPQILGPGLIFFISKTYIKTTPFLSVISGLLFLSVIPHQELRFLVPLLPLMCCCFDFTMKWVQSWMVYTWYLFNIAMCLLMGVFHQGGVVPALDYLKSIDEDGSVQVWWRTYSPPSWILGSNSTETIRVNDSVDVRKSVNIVDCMGVDVYEVERVLGSVGRSKPVYLITPIASFHNFNASDFIPVWNYTFHVDLDHIDFSNFELGLGIYRLI</sequence>
<evidence type="ECO:0000256" key="6">
    <source>
        <dbReference type="ARBA" id="ARBA00022692"/>
    </source>
</evidence>
<dbReference type="InterPro" id="IPR005599">
    <property type="entry name" value="GPI_mannosylTrfase"/>
</dbReference>
<evidence type="ECO:0000313" key="12">
    <source>
        <dbReference type="EMBL" id="EMG50887.1"/>
    </source>
</evidence>
<feature type="transmembrane region" description="Helical" evidence="11">
    <location>
        <begin position="134"/>
        <end position="157"/>
    </location>
</feature>
<feature type="transmembrane region" description="Helical" evidence="11">
    <location>
        <begin position="357"/>
        <end position="379"/>
    </location>
</feature>
<dbReference type="EMBL" id="AOGT01000092">
    <property type="protein sequence ID" value="EMG50887.1"/>
    <property type="molecule type" value="Genomic_DNA"/>
</dbReference>
<feature type="transmembrane region" description="Helical" evidence="11">
    <location>
        <begin position="63"/>
        <end position="81"/>
    </location>
</feature>
<evidence type="ECO:0000256" key="3">
    <source>
        <dbReference type="ARBA" id="ARBA00022502"/>
    </source>
</evidence>
<reference evidence="12 13" key="1">
    <citation type="submission" date="2013-02" db="EMBL/GenBank/DDBJ databases">
        <title>Genome sequence of Candida maltosa Xu316, a potential industrial strain for xylitol and ethanol production.</title>
        <authorList>
            <person name="Yu J."/>
            <person name="Wang Q."/>
            <person name="Geng X."/>
            <person name="Bao W."/>
            <person name="He P."/>
            <person name="Cai J."/>
        </authorList>
    </citation>
    <scope>NUCLEOTIDE SEQUENCE [LARGE SCALE GENOMIC DNA]</scope>
    <source>
        <strain evidence="13">Xu316</strain>
    </source>
</reference>
<comment type="subcellular location">
    <subcellularLocation>
        <location evidence="1 11">Endoplasmic reticulum membrane</location>
        <topology evidence="1 11">Multi-pass membrane protein</topology>
    </subcellularLocation>
</comment>